<dbReference type="EMBL" id="LRQG01000013">
    <property type="protein sequence ID" value="KXA43903.1"/>
    <property type="molecule type" value="Genomic_DNA"/>
</dbReference>
<evidence type="ECO:0000313" key="1">
    <source>
        <dbReference type="EMBL" id="KXA43903.1"/>
    </source>
</evidence>
<comment type="caution">
    <text evidence="1">The sequence shown here is derived from an EMBL/GenBank/DDBJ whole genome shotgun (WGS) entry which is preliminary data.</text>
</comment>
<sequence length="60" mass="6698">MSLCKTKADLLPSERSAMMLQKVSYDVAKSQLYINRCRGVVVLSRDSHLSIRLAAPIFSV</sequence>
<organism evidence="1 2">
    <name type="scientific">Prevotella corporis</name>
    <dbReference type="NCBI Taxonomy" id="28128"/>
    <lineage>
        <taxon>Bacteria</taxon>
        <taxon>Pseudomonadati</taxon>
        <taxon>Bacteroidota</taxon>
        <taxon>Bacteroidia</taxon>
        <taxon>Bacteroidales</taxon>
        <taxon>Prevotellaceae</taxon>
        <taxon>Prevotella</taxon>
    </lineage>
</organism>
<reference evidence="2" key="1">
    <citation type="submission" date="2016-01" db="EMBL/GenBank/DDBJ databases">
        <authorList>
            <person name="Mitreva M."/>
            <person name="Pepin K.H."/>
            <person name="Mihindukulasuriya K.A."/>
            <person name="Fulton R."/>
            <person name="Fronick C."/>
            <person name="O'Laughlin M."/>
            <person name="Miner T."/>
            <person name="Herter B."/>
            <person name="Rosa B.A."/>
            <person name="Cordes M."/>
            <person name="Tomlinson C."/>
            <person name="Wollam A."/>
            <person name="Palsikar V.B."/>
            <person name="Mardis E.R."/>
            <person name="Wilson R.K."/>
        </authorList>
    </citation>
    <scope>NUCLEOTIDE SEQUENCE [LARGE SCALE GENOMIC DNA]</scope>
    <source>
        <strain evidence="2">MJR7716</strain>
    </source>
</reference>
<gene>
    <name evidence="1" type="ORF">HMPREF3226_00349</name>
</gene>
<accession>A0A133QMB7</accession>
<protein>
    <submittedName>
        <fullName evidence="1">Uncharacterized protein</fullName>
    </submittedName>
</protein>
<proteinExistence type="predicted"/>
<dbReference type="AlphaFoldDB" id="A0A133QMB7"/>
<keyword evidence="2" id="KW-1185">Reference proteome</keyword>
<evidence type="ECO:0000313" key="2">
    <source>
        <dbReference type="Proteomes" id="UP000070533"/>
    </source>
</evidence>
<dbReference type="Proteomes" id="UP000070533">
    <property type="component" value="Unassembled WGS sequence"/>
</dbReference>
<dbReference type="PATRIC" id="fig|28128.5.peg.348"/>
<name>A0A133QMB7_9BACT</name>